<protein>
    <recommendedName>
        <fullName evidence="3">Nucleotidyl transferase AbiEii/AbiGii toxin family protein</fullName>
    </recommendedName>
</protein>
<dbReference type="RefSeq" id="WP_222846470.1">
    <property type="nucleotide sequence ID" value="NZ_CAAHFH010000003.1"/>
</dbReference>
<dbReference type="Proteomes" id="UP000346198">
    <property type="component" value="Unassembled WGS sequence"/>
</dbReference>
<evidence type="ECO:0008006" key="3">
    <source>
        <dbReference type="Google" id="ProtNLM"/>
    </source>
</evidence>
<sequence length="305" mass="35256">MSPAPKNLAASVKARLQNKARETGRVYQELLQRYAMERFLYRLSQSEHSDQFVLKGALLFAVWQTEYERRTTLDIDLLGFTKNSLVNLEHIARDVCETVVEDDGVRFDLENIRAERIKEDADYEGVRIRTFAYLEKSRIPLQIDIGFGDALVPDAIPAILPSILDFPAPQLRCYHQLTVIAEKFETMVKLGTLNSRMKDFYDIWNITQHAALSGTELQKACAATFEHRHTPFRLEDDFFSARFARTAGKQTQWTAFLRKQGIQDIAPNQFEEVVTWLQTFFRPMVEAQIDNTPFESNWDPGGPWR</sequence>
<dbReference type="Pfam" id="PF08843">
    <property type="entry name" value="AbiEii"/>
    <property type="match status" value="1"/>
</dbReference>
<name>A0A6C2US23_9BACT</name>
<reference evidence="1 2" key="1">
    <citation type="submission" date="2019-04" db="EMBL/GenBank/DDBJ databases">
        <authorList>
            <person name="Van Vliet M D."/>
        </authorList>
    </citation>
    <scope>NUCLEOTIDE SEQUENCE [LARGE SCALE GENOMIC DNA]</scope>
    <source>
        <strain evidence="1 2">F21</strain>
    </source>
</reference>
<proteinExistence type="predicted"/>
<evidence type="ECO:0000313" key="1">
    <source>
        <dbReference type="EMBL" id="VGO23140.1"/>
    </source>
</evidence>
<dbReference type="AlphaFoldDB" id="A0A6C2US23"/>
<keyword evidence="2" id="KW-1185">Reference proteome</keyword>
<organism evidence="1 2">
    <name type="scientific">Pontiella sulfatireligans</name>
    <dbReference type="NCBI Taxonomy" id="2750658"/>
    <lineage>
        <taxon>Bacteria</taxon>
        <taxon>Pseudomonadati</taxon>
        <taxon>Kiritimatiellota</taxon>
        <taxon>Kiritimatiellia</taxon>
        <taxon>Kiritimatiellales</taxon>
        <taxon>Pontiellaceae</taxon>
        <taxon>Pontiella</taxon>
    </lineage>
</organism>
<evidence type="ECO:0000313" key="2">
    <source>
        <dbReference type="Proteomes" id="UP000346198"/>
    </source>
</evidence>
<dbReference type="EMBL" id="CAAHFH010000003">
    <property type="protein sequence ID" value="VGO23140.1"/>
    <property type="molecule type" value="Genomic_DNA"/>
</dbReference>
<accession>A0A6C2US23</accession>
<dbReference type="InterPro" id="IPR014942">
    <property type="entry name" value="AbiEii"/>
</dbReference>
<gene>
    <name evidence="1" type="ORF">SCARR_05245</name>
</gene>